<evidence type="ECO:0000313" key="6">
    <source>
        <dbReference type="Proteomes" id="UP000199229"/>
    </source>
</evidence>
<evidence type="ECO:0000256" key="1">
    <source>
        <dbReference type="ARBA" id="ARBA00010873"/>
    </source>
</evidence>
<feature type="region of interest" description="Disordered" evidence="3">
    <location>
        <begin position="935"/>
        <end position="1041"/>
    </location>
</feature>
<keyword evidence="2" id="KW-0184">Conjugation</keyword>
<proteinExistence type="inferred from homology"/>
<evidence type="ECO:0000313" key="5">
    <source>
        <dbReference type="EMBL" id="SFG66146.1"/>
    </source>
</evidence>
<sequence length="1041" mass="110110">MPDPITTHPFVRGVLASLCHDADGPLMPEHGLGRARLPETLRHLYRAPGVRFAGRGGRERPLSRDGAVTCHFSQTSVSKTSPILARIRAAKAGRCYQGSRAVAHEAYIERPGAAERLGPARSRRATGRDGREQQAYLERDGAVEADPDAALALASFGTIGDTPEERARFWTLVEESERSARGDRIRIAPGRDPDWWARALSAIDAAPEAARATLRAAGPQRSAPLTLTLPTEDAFALWRWAIGLGADAPVAIAPGRGGRIQTRIIAELPHEIDARQRLAIVEAFTGKLEAKGFPYWAVVHAPDERNDARNVHVHIVYYDRPARQMPHPDTGAPSWDFAITCERRRANRTRVLTRPYRQPKDRASHDRTWIGELRANWGACCNAVLAEAGIAKRYDLRAYATIGIGQAPGVHIPARQYNKERKGALTEAGADLARRQWQAEADRILEARAAATGTQIDLFLQRGRQAEFAVPSRGAGQSNAAARAGIGDPGEPVRALIRRGLALVVEIGRLELARDLARLVCARTLSRPRLLLAARTVLKHARGAKADPGGITGEDPPVPEGAPFGLARRSALAGLCERLDRGAGQLAAAYEARIADASGRLDRIRADLSLAGRTPLMDSARAGSGSAEGPDLAITTVPIDPVPEAEFAARVRASLEPATAVLWHRYDVGVLQTTEAVTKAPSPAIASIMPTPNLRPATKPPTEPPAPVAPVITPASSWSDAVARAAERHGKAQVDPIPALRPLQPQYELARPPFASLGGARRSNGAPLTPAAPRPKTDRAGAEAADPGGGQPLAWTPEARRASSLTASAMPAPLPAPEAARAIVAESGAPSAATTPAAPPAAAPMSDKTAVPPAVPVPARPDSEVTDTTSAPVAVAVETDAPSKPAEPAPAPAEIVAGPATADTKPSPIQSPQVGTPAIRIEPELQLPALQLERAAQVRAERSSTADESITDRVATGPQQRNDEDDAPWPGPPQDGAPDPAPRVAPPARPPAEAPPLRVPLSAVHGADEAAATGERRASRRQHAPQPKRNGRDRGGRGIGD</sequence>
<dbReference type="InterPro" id="IPR005053">
    <property type="entry name" value="MobA_MobL"/>
</dbReference>
<dbReference type="Pfam" id="PF03389">
    <property type="entry name" value="MobA_MobL"/>
    <property type="match status" value="1"/>
</dbReference>
<feature type="compositionally biased region" description="Basic and acidic residues" evidence="3">
    <location>
        <begin position="1030"/>
        <end position="1041"/>
    </location>
</feature>
<feature type="domain" description="MobA/MobL protein" evidence="4">
    <location>
        <begin position="263"/>
        <end position="421"/>
    </location>
</feature>
<feature type="region of interest" description="Disordered" evidence="3">
    <location>
        <begin position="827"/>
        <end position="919"/>
    </location>
</feature>
<protein>
    <submittedName>
        <fullName evidence="5">MobA/MobL family protein</fullName>
    </submittedName>
</protein>
<organism evidence="5 6">
    <name type="scientific">Methylobacterium gossipiicola</name>
    <dbReference type="NCBI Taxonomy" id="582675"/>
    <lineage>
        <taxon>Bacteria</taxon>
        <taxon>Pseudomonadati</taxon>
        <taxon>Pseudomonadota</taxon>
        <taxon>Alphaproteobacteria</taxon>
        <taxon>Hyphomicrobiales</taxon>
        <taxon>Methylobacteriaceae</taxon>
        <taxon>Methylobacterium</taxon>
    </lineage>
</organism>
<evidence type="ECO:0000259" key="4">
    <source>
        <dbReference type="Pfam" id="PF03389"/>
    </source>
</evidence>
<gene>
    <name evidence="5" type="ORF">SAMN05192565_107220</name>
</gene>
<keyword evidence="6" id="KW-1185">Reference proteome</keyword>
<dbReference type="OrthoDB" id="1826980at2"/>
<feature type="region of interest" description="Disordered" evidence="3">
    <location>
        <begin position="726"/>
        <end position="795"/>
    </location>
</feature>
<comment type="similarity">
    <text evidence="1">Belongs to the MobA/MobL family.</text>
</comment>
<dbReference type="EMBL" id="FOPM01000007">
    <property type="protein sequence ID" value="SFG66146.1"/>
    <property type="molecule type" value="Genomic_DNA"/>
</dbReference>
<reference evidence="6" key="1">
    <citation type="submission" date="2016-10" db="EMBL/GenBank/DDBJ databases">
        <authorList>
            <person name="Varghese N."/>
            <person name="Submissions S."/>
        </authorList>
    </citation>
    <scope>NUCLEOTIDE SEQUENCE [LARGE SCALE GENOMIC DNA]</scope>
    <source>
        <strain evidence="6">Gh-105</strain>
    </source>
</reference>
<accession>A0A1I2TUG9</accession>
<evidence type="ECO:0000256" key="3">
    <source>
        <dbReference type="SAM" id="MobiDB-lite"/>
    </source>
</evidence>
<dbReference type="STRING" id="582675.SAMN05192565_107220"/>
<feature type="compositionally biased region" description="Pro residues" evidence="3">
    <location>
        <begin position="969"/>
        <end position="998"/>
    </location>
</feature>
<name>A0A1I2TUG9_9HYPH</name>
<dbReference type="Proteomes" id="UP000199229">
    <property type="component" value="Unassembled WGS sequence"/>
</dbReference>
<dbReference type="AlphaFoldDB" id="A0A1I2TUG9"/>
<evidence type="ECO:0000256" key="2">
    <source>
        <dbReference type="ARBA" id="ARBA00022971"/>
    </source>
</evidence>
<dbReference type="Gene3D" id="3.30.930.30">
    <property type="match status" value="1"/>
</dbReference>
<dbReference type="RefSeq" id="WP_056459944.1">
    <property type="nucleotide sequence ID" value="NZ_FOPM01000007.1"/>
</dbReference>